<reference evidence="2" key="1">
    <citation type="submission" date="2019-10" db="EMBL/GenBank/DDBJ databases">
        <title>The sequence and de novo assembly of the wild yak genome.</title>
        <authorList>
            <person name="Liu Y."/>
        </authorList>
    </citation>
    <scope>NUCLEOTIDE SEQUENCE [LARGE SCALE GENOMIC DNA]</scope>
    <source>
        <strain evidence="2">WY2019</strain>
    </source>
</reference>
<organism evidence="2 3">
    <name type="scientific">Bos mutus</name>
    <name type="common">wild yak</name>
    <dbReference type="NCBI Taxonomy" id="72004"/>
    <lineage>
        <taxon>Eukaryota</taxon>
        <taxon>Metazoa</taxon>
        <taxon>Chordata</taxon>
        <taxon>Craniata</taxon>
        <taxon>Vertebrata</taxon>
        <taxon>Euteleostomi</taxon>
        <taxon>Mammalia</taxon>
        <taxon>Eutheria</taxon>
        <taxon>Laurasiatheria</taxon>
        <taxon>Artiodactyla</taxon>
        <taxon>Ruminantia</taxon>
        <taxon>Pecora</taxon>
        <taxon>Bovidae</taxon>
        <taxon>Bovinae</taxon>
        <taxon>Bos</taxon>
    </lineage>
</organism>
<dbReference type="Proteomes" id="UP000322234">
    <property type="component" value="Unassembled WGS sequence"/>
</dbReference>
<feature type="region of interest" description="Disordered" evidence="1">
    <location>
        <begin position="1"/>
        <end position="121"/>
    </location>
</feature>
<protein>
    <submittedName>
        <fullName evidence="2">Uncharacterized protein</fullName>
    </submittedName>
</protein>
<accession>A0A6B0QWL7</accession>
<dbReference type="AlphaFoldDB" id="A0A6B0QWL7"/>
<evidence type="ECO:0000313" key="3">
    <source>
        <dbReference type="Proteomes" id="UP000322234"/>
    </source>
</evidence>
<proteinExistence type="predicted"/>
<keyword evidence="3" id="KW-1185">Reference proteome</keyword>
<evidence type="ECO:0000313" key="2">
    <source>
        <dbReference type="EMBL" id="MXQ82229.1"/>
    </source>
</evidence>
<comment type="caution">
    <text evidence="2">The sequence shown here is derived from an EMBL/GenBank/DDBJ whole genome shotgun (WGS) entry which is preliminary data.</text>
</comment>
<sequence>MRDTSTSLGDKADFGFREEKQKNTEAMKKLMPHKGNTKTQQELQVEERCALEQDLGAQPVQTPRQLPEDPLADSATNSANQNKQHRFPDQPLEMTRAAARLPDPDPDRRKAAFENLQNQLS</sequence>
<feature type="compositionally biased region" description="Basic and acidic residues" evidence="1">
    <location>
        <begin position="10"/>
        <end position="28"/>
    </location>
</feature>
<evidence type="ECO:0000256" key="1">
    <source>
        <dbReference type="SAM" id="MobiDB-lite"/>
    </source>
</evidence>
<feature type="compositionally biased region" description="Basic and acidic residues" evidence="1">
    <location>
        <begin position="102"/>
        <end position="112"/>
    </location>
</feature>
<gene>
    <name evidence="2" type="ORF">E5288_WYG010989</name>
</gene>
<name>A0A6B0QWL7_9CETA</name>
<dbReference type="EMBL" id="VBQZ03000012">
    <property type="protein sequence ID" value="MXQ82229.1"/>
    <property type="molecule type" value="Genomic_DNA"/>
</dbReference>